<evidence type="ECO:0000313" key="1">
    <source>
        <dbReference type="EMBL" id="EET45281.1"/>
    </source>
</evidence>
<accession>C6M317</accession>
<protein>
    <submittedName>
        <fullName evidence="1">Uncharacterized protein</fullName>
    </submittedName>
</protein>
<sequence length="43" mass="5328">MFIHYNPLFCLTKRSSERFRRPLTDKCNISSLIQLTEYTYFFF</sequence>
<gene>
    <name evidence="1" type="ORF">NEISICOT_00908</name>
</gene>
<keyword evidence="2" id="KW-1185">Reference proteome</keyword>
<dbReference type="Proteomes" id="UP000005365">
    <property type="component" value="Unassembled WGS sequence"/>
</dbReference>
<evidence type="ECO:0000313" key="2">
    <source>
        <dbReference type="Proteomes" id="UP000005365"/>
    </source>
</evidence>
<dbReference type="AlphaFoldDB" id="C6M317"/>
<organism evidence="1 2">
    <name type="scientific">Neisseria sicca ATCC 29256</name>
    <dbReference type="NCBI Taxonomy" id="547045"/>
    <lineage>
        <taxon>Bacteria</taxon>
        <taxon>Pseudomonadati</taxon>
        <taxon>Pseudomonadota</taxon>
        <taxon>Betaproteobacteria</taxon>
        <taxon>Neisseriales</taxon>
        <taxon>Neisseriaceae</taxon>
        <taxon>Neisseria</taxon>
    </lineage>
</organism>
<reference evidence="1" key="1">
    <citation type="submission" date="2009-07" db="EMBL/GenBank/DDBJ databases">
        <authorList>
            <person name="Weinstock G."/>
            <person name="Sodergren E."/>
            <person name="Clifton S."/>
            <person name="Fulton L."/>
            <person name="Fulton B."/>
            <person name="Courtney L."/>
            <person name="Fronick C."/>
            <person name="Harrison M."/>
            <person name="Strong C."/>
            <person name="Farmer C."/>
            <person name="Delahaunty K."/>
            <person name="Markovic C."/>
            <person name="Hall O."/>
            <person name="Minx P."/>
            <person name="Tomlinson C."/>
            <person name="Mitreva M."/>
            <person name="Nelson J."/>
            <person name="Hou S."/>
            <person name="Wollam A."/>
            <person name="Pepin K.H."/>
            <person name="Johnson M."/>
            <person name="Bhonagiri V."/>
            <person name="Nash W.E."/>
            <person name="Warren W."/>
            <person name="Chinwalla A."/>
            <person name="Mardis E.R."/>
            <person name="Wilson R.K."/>
        </authorList>
    </citation>
    <scope>NUCLEOTIDE SEQUENCE [LARGE SCALE GENOMIC DNA]</scope>
    <source>
        <strain evidence="1">ATCC 29256</strain>
    </source>
</reference>
<comment type="caution">
    <text evidence="1">The sequence shown here is derived from an EMBL/GenBank/DDBJ whole genome shotgun (WGS) entry which is preliminary data.</text>
</comment>
<proteinExistence type="predicted"/>
<dbReference type="EMBL" id="ACKO02000004">
    <property type="protein sequence ID" value="EET45281.1"/>
    <property type="molecule type" value="Genomic_DNA"/>
</dbReference>
<name>C6M317_NEISI</name>